<evidence type="ECO:0000256" key="3">
    <source>
        <dbReference type="SAM" id="MobiDB-lite"/>
    </source>
</evidence>
<keyword evidence="2" id="KW-0819">tRNA processing</keyword>
<reference evidence="5" key="3">
    <citation type="submission" date="2025-09" db="UniProtKB">
        <authorList>
            <consortium name="Ensembl"/>
        </authorList>
    </citation>
    <scope>IDENTIFICATION</scope>
</reference>
<dbReference type="GO" id="GO:0000379">
    <property type="term" value="P:tRNA-type intron splice site recognition and cleavage"/>
    <property type="evidence" value="ECO:0007669"/>
    <property type="project" value="TreeGrafter"/>
</dbReference>
<evidence type="ECO:0000313" key="5">
    <source>
        <dbReference type="Ensembl" id="ENSTNIP00000014220.1"/>
    </source>
</evidence>
<organism evidence="5 6">
    <name type="scientific">Tetraodon nigroviridis</name>
    <name type="common">Spotted green pufferfish</name>
    <name type="synonym">Chelonodon nigroviridis</name>
    <dbReference type="NCBI Taxonomy" id="99883"/>
    <lineage>
        <taxon>Eukaryota</taxon>
        <taxon>Metazoa</taxon>
        <taxon>Chordata</taxon>
        <taxon>Craniata</taxon>
        <taxon>Vertebrata</taxon>
        <taxon>Euteleostomi</taxon>
        <taxon>Actinopterygii</taxon>
        <taxon>Neopterygii</taxon>
        <taxon>Teleostei</taxon>
        <taxon>Neoteleostei</taxon>
        <taxon>Acanthomorphata</taxon>
        <taxon>Eupercaria</taxon>
        <taxon>Tetraodontiformes</taxon>
        <taxon>Tetradontoidea</taxon>
        <taxon>Tetraodontidae</taxon>
        <taxon>Tetraodon</taxon>
    </lineage>
</organism>
<dbReference type="STRING" id="99883.ENSTNIP00000014220"/>
<reference evidence="5" key="2">
    <citation type="submission" date="2025-08" db="UniProtKB">
        <authorList>
            <consortium name="Ensembl"/>
        </authorList>
    </citation>
    <scope>IDENTIFICATION</scope>
</reference>
<dbReference type="HOGENOM" id="CLU_033069_1_0_1"/>
<sequence>PVKATVEHPLSNSPCELFAARSRSHKIPVRGQKDFFPDNSEQQKRRLEQSLSEHWSLLAEERVERLGSLVKAKWIPSEQTVELQTPAGKFWQTMGFSADGKQHLLPEEALYLMECGNLQVFYQDLPFSIQDGYERFLSSSTVSLQQYQVFAHLKRLGYVVHRFDPSLVPSSYARQLNLPLSRDRAGKPLKRKPAPARPPRPGKPGPHSWHEGLTREFSHPEEPSTSTRRRTEAGGTHPEPPPAAPAPSAAAGRSWWDAGERLEHAKRRPDSAPPRWRFSSISFPDLGAAEAPGSCLPPPDPSLLPGPFSVGGCEMDPWRRRVKLRKVQMSARDREREEHRRRRRRDINRDREVQRCRNWAEYGKLLERRGRRPAGGHECLWNREVAPLHDPRHPTPTAELLEKIRVSKSTHLLEGASSMKASDQWRICFNVYQPDSAADFKKSNPGKPYTRMCVCSFDGPVPDLRAIKLLTFQSGDVPVVIAVVDHGDISFYTFKDFQLPVDVYP</sequence>
<protein>
    <submittedName>
        <fullName evidence="5">TSEN54 tRNA splicing endonuclease subunit</fullName>
    </submittedName>
</protein>
<dbReference type="Proteomes" id="UP000007303">
    <property type="component" value="Unassembled WGS sequence"/>
</dbReference>
<proteinExistence type="inferred from homology"/>
<feature type="region of interest" description="Disordered" evidence="3">
    <location>
        <begin position="178"/>
        <end position="253"/>
    </location>
</feature>
<dbReference type="InParanoid" id="H3D134"/>
<feature type="compositionally biased region" description="Basic and acidic residues" evidence="3">
    <location>
        <begin position="208"/>
        <end position="222"/>
    </location>
</feature>
<evidence type="ECO:0000259" key="4">
    <source>
        <dbReference type="Pfam" id="PF12928"/>
    </source>
</evidence>
<dbReference type="AlphaFoldDB" id="H3D134"/>
<dbReference type="OMA" id="CGSVQIF"/>
<feature type="compositionally biased region" description="Pro residues" evidence="3">
    <location>
        <begin position="195"/>
        <end position="204"/>
    </location>
</feature>
<evidence type="ECO:0000313" key="6">
    <source>
        <dbReference type="Proteomes" id="UP000007303"/>
    </source>
</evidence>
<dbReference type="GeneTree" id="ENSGT00390000004214"/>
<dbReference type="GO" id="GO:0000214">
    <property type="term" value="C:tRNA-intron endonuclease complex"/>
    <property type="evidence" value="ECO:0007669"/>
    <property type="project" value="TreeGrafter"/>
</dbReference>
<keyword evidence="6" id="KW-1185">Reference proteome</keyword>
<dbReference type="InterPro" id="IPR024336">
    <property type="entry name" value="tRNA_splic_suSen54_N"/>
</dbReference>
<evidence type="ECO:0000256" key="2">
    <source>
        <dbReference type="ARBA" id="ARBA00022694"/>
    </source>
</evidence>
<comment type="similarity">
    <text evidence="1">Belongs to the SEN54 family.</text>
</comment>
<dbReference type="InterPro" id="IPR024337">
    <property type="entry name" value="tRNA_splic_suSen54"/>
</dbReference>
<feature type="domain" description="tRNA-splicing endonuclease subunit Sen54 N-terminal" evidence="4">
    <location>
        <begin position="55"/>
        <end position="122"/>
    </location>
</feature>
<dbReference type="PANTHER" id="PTHR21027:SF1">
    <property type="entry name" value="TRNA-SPLICING ENDONUCLEASE SUBUNIT SEN54"/>
    <property type="match status" value="1"/>
</dbReference>
<name>H3D134_TETNG</name>
<reference evidence="6" key="1">
    <citation type="journal article" date="2004" name="Nature">
        <title>Genome duplication in the teleost fish Tetraodon nigroviridis reveals the early vertebrate proto-karyotype.</title>
        <authorList>
            <person name="Jaillon O."/>
            <person name="Aury J.-M."/>
            <person name="Brunet F."/>
            <person name="Petit J.-L."/>
            <person name="Stange-Thomann N."/>
            <person name="Mauceli E."/>
            <person name="Bouneau L."/>
            <person name="Fischer C."/>
            <person name="Ozouf-Costaz C."/>
            <person name="Bernot A."/>
            <person name="Nicaud S."/>
            <person name="Jaffe D."/>
            <person name="Fisher S."/>
            <person name="Lutfalla G."/>
            <person name="Dossat C."/>
            <person name="Segurens B."/>
            <person name="Dasilva C."/>
            <person name="Salanoubat M."/>
            <person name="Levy M."/>
            <person name="Boudet N."/>
            <person name="Castellano S."/>
            <person name="Anthouard V."/>
            <person name="Jubin C."/>
            <person name="Castelli V."/>
            <person name="Katinka M."/>
            <person name="Vacherie B."/>
            <person name="Biemont C."/>
            <person name="Skalli Z."/>
            <person name="Cattolico L."/>
            <person name="Poulain J."/>
            <person name="De Berardinis V."/>
            <person name="Cruaud C."/>
            <person name="Duprat S."/>
            <person name="Brottier P."/>
            <person name="Coutanceau J.-P."/>
            <person name="Gouzy J."/>
            <person name="Parra G."/>
            <person name="Lardier G."/>
            <person name="Chapple C."/>
            <person name="McKernan K.J."/>
            <person name="McEwan P."/>
            <person name="Bosak S."/>
            <person name="Kellis M."/>
            <person name="Volff J.-N."/>
            <person name="Guigo R."/>
            <person name="Zody M.C."/>
            <person name="Mesirov J."/>
            <person name="Lindblad-Toh K."/>
            <person name="Birren B."/>
            <person name="Nusbaum C."/>
            <person name="Kahn D."/>
            <person name="Robinson-Rechavi M."/>
            <person name="Laudet V."/>
            <person name="Schachter V."/>
            <person name="Quetier F."/>
            <person name="Saurin W."/>
            <person name="Scarpelli C."/>
            <person name="Wincker P."/>
            <person name="Lander E.S."/>
            <person name="Weissenbach J."/>
            <person name="Roest Crollius H."/>
        </authorList>
    </citation>
    <scope>NUCLEOTIDE SEQUENCE [LARGE SCALE GENOMIC DNA]</scope>
</reference>
<dbReference type="PANTHER" id="PTHR21027">
    <property type="entry name" value="TRNA-SPLICING ENDONUCLEASE SUBUNIT SEN54"/>
    <property type="match status" value="1"/>
</dbReference>
<evidence type="ECO:0000256" key="1">
    <source>
        <dbReference type="ARBA" id="ARBA00005736"/>
    </source>
</evidence>
<accession>H3D134</accession>
<dbReference type="Ensembl" id="ENSTNIT00000014418.1">
    <property type="protein sequence ID" value="ENSTNIP00000014220.1"/>
    <property type="gene ID" value="ENSTNIG00000011281.1"/>
</dbReference>
<dbReference type="Pfam" id="PF12928">
    <property type="entry name" value="tRNA_int_end_N2"/>
    <property type="match status" value="1"/>
</dbReference>